<gene>
    <name evidence="2" type="ORF">NX784_27805</name>
</gene>
<organism evidence="2 3">
    <name type="scientific">Massilia pinisoli</name>
    <dbReference type="NCBI Taxonomy" id="1772194"/>
    <lineage>
        <taxon>Bacteria</taxon>
        <taxon>Pseudomonadati</taxon>
        <taxon>Pseudomonadota</taxon>
        <taxon>Betaproteobacteria</taxon>
        <taxon>Burkholderiales</taxon>
        <taxon>Oxalobacteraceae</taxon>
        <taxon>Telluria group</taxon>
        <taxon>Massilia</taxon>
    </lineage>
</organism>
<evidence type="ECO:0000256" key="1">
    <source>
        <dbReference type="SAM" id="MobiDB-lite"/>
    </source>
</evidence>
<proteinExistence type="predicted"/>
<dbReference type="RefSeq" id="WP_258819916.1">
    <property type="nucleotide sequence ID" value="NZ_JANUGW010000034.1"/>
</dbReference>
<comment type="caution">
    <text evidence="2">The sequence shown here is derived from an EMBL/GenBank/DDBJ whole genome shotgun (WGS) entry which is preliminary data.</text>
</comment>
<reference evidence="2 3" key="1">
    <citation type="submission" date="2022-08" db="EMBL/GenBank/DDBJ databases">
        <title>Reclassification of Massilia species as members of the genera Telluria, Duganella, Pseudoduganella, Mokoshia gen. nov. and Zemynaea gen. nov. using orthogonal and non-orthogonal genome-based approaches.</title>
        <authorList>
            <person name="Bowman J.P."/>
        </authorList>
    </citation>
    <scope>NUCLEOTIDE SEQUENCE [LARGE SCALE GENOMIC DNA]</scope>
    <source>
        <strain evidence="2 3">JCM 31316</strain>
    </source>
</reference>
<evidence type="ECO:0000313" key="3">
    <source>
        <dbReference type="Proteomes" id="UP001204151"/>
    </source>
</evidence>
<dbReference type="EMBL" id="JANUGW010000034">
    <property type="protein sequence ID" value="MCS0585391.1"/>
    <property type="molecule type" value="Genomic_DNA"/>
</dbReference>
<evidence type="ECO:0000313" key="2">
    <source>
        <dbReference type="EMBL" id="MCS0585391.1"/>
    </source>
</evidence>
<accession>A0ABT1ZZX6</accession>
<keyword evidence="3" id="KW-1185">Reference proteome</keyword>
<dbReference type="Proteomes" id="UP001204151">
    <property type="component" value="Unassembled WGS sequence"/>
</dbReference>
<protein>
    <submittedName>
        <fullName evidence="2">Uncharacterized protein</fullName>
    </submittedName>
</protein>
<name>A0ABT1ZZX6_9BURK</name>
<feature type="region of interest" description="Disordered" evidence="1">
    <location>
        <begin position="1"/>
        <end position="34"/>
    </location>
</feature>
<sequence length="65" mass="6786">MTSNLGRQGGADAQVLDPTDTPRQDSMQQADGAERAELQRALLVYGMAGALGAEQARSAVTEPRG</sequence>